<feature type="transmembrane region" description="Helical" evidence="1">
    <location>
        <begin position="103"/>
        <end position="124"/>
    </location>
</feature>
<organism evidence="2 3">
    <name type="scientific">Pelolinea submarina</name>
    <dbReference type="NCBI Taxonomy" id="913107"/>
    <lineage>
        <taxon>Bacteria</taxon>
        <taxon>Bacillati</taxon>
        <taxon>Chloroflexota</taxon>
        <taxon>Anaerolineae</taxon>
        <taxon>Anaerolineales</taxon>
        <taxon>Anaerolineaceae</taxon>
        <taxon>Pelolinea</taxon>
    </lineage>
</organism>
<gene>
    <name evidence="2" type="ORF">DFR64_1063</name>
</gene>
<feature type="transmembrane region" description="Helical" evidence="1">
    <location>
        <begin position="48"/>
        <end position="64"/>
    </location>
</feature>
<keyword evidence="1" id="KW-1133">Transmembrane helix</keyword>
<dbReference type="OrthoDB" id="2236159at2"/>
<evidence type="ECO:0000313" key="3">
    <source>
        <dbReference type="Proteomes" id="UP000256388"/>
    </source>
</evidence>
<evidence type="ECO:0000313" key="2">
    <source>
        <dbReference type="EMBL" id="REG11186.1"/>
    </source>
</evidence>
<sequence>MKKEKYLFFYLIIFLVMTIGAFTWQMFFPKIATDFSVWNFSRGWQTEIALWNVGIDIGIVITLLKRNIEYAKILSIVSLSLCILLGGHHLIYALTATNGNTSLHWMGAIEVLFIGGGTGIAAIIKSECFKAQ</sequence>
<reference evidence="2 3" key="1">
    <citation type="submission" date="2018-08" db="EMBL/GenBank/DDBJ databases">
        <title>Genomic Encyclopedia of Type Strains, Phase IV (KMG-IV): sequencing the most valuable type-strain genomes for metagenomic binning, comparative biology and taxonomic classification.</title>
        <authorList>
            <person name="Goeker M."/>
        </authorList>
    </citation>
    <scope>NUCLEOTIDE SEQUENCE [LARGE SCALE GENOMIC DNA]</scope>
    <source>
        <strain evidence="2 3">DSM 23923</strain>
    </source>
</reference>
<comment type="caution">
    <text evidence="2">The sequence shown here is derived from an EMBL/GenBank/DDBJ whole genome shotgun (WGS) entry which is preliminary data.</text>
</comment>
<feature type="transmembrane region" description="Helical" evidence="1">
    <location>
        <begin position="7"/>
        <end position="28"/>
    </location>
</feature>
<dbReference type="EMBL" id="QUMS01000001">
    <property type="protein sequence ID" value="REG11186.1"/>
    <property type="molecule type" value="Genomic_DNA"/>
</dbReference>
<dbReference type="Proteomes" id="UP000256388">
    <property type="component" value="Unassembled WGS sequence"/>
</dbReference>
<protein>
    <submittedName>
        <fullName evidence="2">Uncharacterized protein</fullName>
    </submittedName>
</protein>
<feature type="transmembrane region" description="Helical" evidence="1">
    <location>
        <begin position="71"/>
        <end position="91"/>
    </location>
</feature>
<evidence type="ECO:0000256" key="1">
    <source>
        <dbReference type="SAM" id="Phobius"/>
    </source>
</evidence>
<proteinExistence type="predicted"/>
<keyword evidence="1" id="KW-0472">Membrane</keyword>
<accession>A0A3E0AHP9</accession>
<dbReference type="AlphaFoldDB" id="A0A3E0AHP9"/>
<name>A0A3E0AHP9_9CHLR</name>
<keyword evidence="3" id="KW-1185">Reference proteome</keyword>
<keyword evidence="1" id="KW-0812">Transmembrane</keyword>
<dbReference type="RefSeq" id="WP_126440454.1">
    <property type="nucleotide sequence ID" value="NZ_AP018437.1"/>
</dbReference>